<dbReference type="AlphaFoldDB" id="A0A0M3JM17"/>
<organism evidence="3">
    <name type="scientific">Anisakis simplex</name>
    <name type="common">Herring worm</name>
    <dbReference type="NCBI Taxonomy" id="6269"/>
    <lineage>
        <taxon>Eukaryota</taxon>
        <taxon>Metazoa</taxon>
        <taxon>Ecdysozoa</taxon>
        <taxon>Nematoda</taxon>
        <taxon>Chromadorea</taxon>
        <taxon>Rhabditida</taxon>
        <taxon>Spirurina</taxon>
        <taxon>Ascaridomorpha</taxon>
        <taxon>Ascaridoidea</taxon>
        <taxon>Anisakidae</taxon>
        <taxon>Anisakis</taxon>
        <taxon>Anisakis simplex complex</taxon>
    </lineage>
</organism>
<sequence length="62" mass="7089">MIVNSEDLTEKGPAIVRDCWSRVMKAVDEKFRYSPGDVNQVDTDTTFKIQSFHPERPTSLSD</sequence>
<dbReference type="EMBL" id="UYRR01022989">
    <property type="protein sequence ID" value="VDK32056.1"/>
    <property type="molecule type" value="Genomic_DNA"/>
</dbReference>
<keyword evidence="2" id="KW-1185">Reference proteome</keyword>
<reference evidence="1 2" key="2">
    <citation type="submission" date="2018-11" db="EMBL/GenBank/DDBJ databases">
        <authorList>
            <consortium name="Pathogen Informatics"/>
        </authorList>
    </citation>
    <scope>NUCLEOTIDE SEQUENCE [LARGE SCALE GENOMIC DNA]</scope>
</reference>
<evidence type="ECO:0000313" key="3">
    <source>
        <dbReference type="WBParaSite" id="ASIM_0000869901-mRNA-1"/>
    </source>
</evidence>
<evidence type="ECO:0000313" key="1">
    <source>
        <dbReference type="EMBL" id="VDK32056.1"/>
    </source>
</evidence>
<gene>
    <name evidence="1" type="ORF">ASIM_LOCUS8455</name>
</gene>
<dbReference type="Proteomes" id="UP000267096">
    <property type="component" value="Unassembled WGS sequence"/>
</dbReference>
<evidence type="ECO:0000313" key="2">
    <source>
        <dbReference type="Proteomes" id="UP000267096"/>
    </source>
</evidence>
<reference evidence="3" key="1">
    <citation type="submission" date="2017-02" db="UniProtKB">
        <authorList>
            <consortium name="WormBaseParasite"/>
        </authorList>
    </citation>
    <scope>IDENTIFICATION</scope>
</reference>
<proteinExistence type="predicted"/>
<protein>
    <submittedName>
        <fullName evidence="3">PRELI/MSF1 domain-containing protein</fullName>
    </submittedName>
</protein>
<accession>A0A0M3JM17</accession>
<name>A0A0M3JM17_ANISI</name>
<dbReference type="WBParaSite" id="ASIM_0000869901-mRNA-1">
    <property type="protein sequence ID" value="ASIM_0000869901-mRNA-1"/>
    <property type="gene ID" value="ASIM_0000869901"/>
</dbReference>
<dbReference type="OrthoDB" id="5827637at2759"/>